<feature type="transmembrane region" description="Helical" evidence="1">
    <location>
        <begin position="177"/>
        <end position="196"/>
    </location>
</feature>
<keyword evidence="1" id="KW-0472">Membrane</keyword>
<evidence type="ECO:0000313" key="3">
    <source>
        <dbReference type="Proteomes" id="UP001212997"/>
    </source>
</evidence>
<comment type="caution">
    <text evidence="2">The sequence shown here is derived from an EMBL/GenBank/DDBJ whole genome shotgun (WGS) entry which is preliminary data.</text>
</comment>
<protein>
    <submittedName>
        <fullName evidence="2">Uncharacterized protein</fullName>
    </submittedName>
</protein>
<feature type="transmembrane region" description="Helical" evidence="1">
    <location>
        <begin position="103"/>
        <end position="125"/>
    </location>
</feature>
<sequence>MSWAPHESSDQIWLEQATLDGCVGVASIAYGIHITLFFVCFNLLWSLKASQPKQSYFYLFYITLHFILGTAAIISTLRVNQLAFVDYRDYPGGPGVYEVDQNYIPISVLGIAASLIASWLQDGLVLYRFFVIWGVRWWVMVPPSAIFAVSMVVSCVLMRDLSQPGNTLWEEPTSTLALVYAATSMSITILSTILIVGKLLFVRYQVRNIMGKTHREIYFSVSAMLVESAFLYSAFALAFIISYVEDNTPVNQIFYQTIGQVTSIAPLLIIMRVAQGRAWSKYTTNAVTNGSGTLQFAHQSNNISTFSTTATKTEATLFPQPSTQVQEEDPPSLSHV</sequence>
<dbReference type="EMBL" id="JANAWD010000060">
    <property type="protein sequence ID" value="KAJ3488752.1"/>
    <property type="molecule type" value="Genomic_DNA"/>
</dbReference>
<feature type="transmembrane region" description="Helical" evidence="1">
    <location>
        <begin position="23"/>
        <end position="44"/>
    </location>
</feature>
<dbReference type="Proteomes" id="UP001212997">
    <property type="component" value="Unassembled WGS sequence"/>
</dbReference>
<gene>
    <name evidence="2" type="ORF">NLI96_g2607</name>
</gene>
<feature type="transmembrane region" description="Helical" evidence="1">
    <location>
        <begin position="56"/>
        <end position="77"/>
    </location>
</feature>
<keyword evidence="1" id="KW-1133">Transmembrane helix</keyword>
<accession>A0AAD5V8G9</accession>
<reference evidence="2" key="1">
    <citation type="submission" date="2022-07" db="EMBL/GenBank/DDBJ databases">
        <title>Genome Sequence of Physisporinus lineatus.</title>
        <authorList>
            <person name="Buettner E."/>
        </authorList>
    </citation>
    <scope>NUCLEOTIDE SEQUENCE</scope>
    <source>
        <strain evidence="2">VT162</strain>
    </source>
</reference>
<feature type="transmembrane region" description="Helical" evidence="1">
    <location>
        <begin position="137"/>
        <end position="157"/>
    </location>
</feature>
<evidence type="ECO:0000256" key="1">
    <source>
        <dbReference type="SAM" id="Phobius"/>
    </source>
</evidence>
<feature type="transmembrane region" description="Helical" evidence="1">
    <location>
        <begin position="217"/>
        <end position="241"/>
    </location>
</feature>
<evidence type="ECO:0000313" key="2">
    <source>
        <dbReference type="EMBL" id="KAJ3488752.1"/>
    </source>
</evidence>
<proteinExistence type="predicted"/>
<feature type="transmembrane region" description="Helical" evidence="1">
    <location>
        <begin position="253"/>
        <end position="271"/>
    </location>
</feature>
<keyword evidence="1" id="KW-0812">Transmembrane</keyword>
<dbReference type="AlphaFoldDB" id="A0AAD5V8G9"/>
<organism evidence="2 3">
    <name type="scientific">Meripilus lineatus</name>
    <dbReference type="NCBI Taxonomy" id="2056292"/>
    <lineage>
        <taxon>Eukaryota</taxon>
        <taxon>Fungi</taxon>
        <taxon>Dikarya</taxon>
        <taxon>Basidiomycota</taxon>
        <taxon>Agaricomycotina</taxon>
        <taxon>Agaricomycetes</taxon>
        <taxon>Polyporales</taxon>
        <taxon>Meripilaceae</taxon>
        <taxon>Meripilus</taxon>
    </lineage>
</organism>
<keyword evidence="3" id="KW-1185">Reference proteome</keyword>
<name>A0AAD5V8G9_9APHY</name>